<evidence type="ECO:0000313" key="1">
    <source>
        <dbReference type="EMBL" id="GBP81810.1"/>
    </source>
</evidence>
<name>A0A4C1Z2Q0_EUMVA</name>
<sequence length="142" mass="16371">MQRNAAADFIFKCIAACCAHDTASSPYPTRKMNFLRRKILSLQKKPNSLHHTKHNTKAINREPKILVQAFWEQLVHCRRHADSFSHIFAQLPRRWARNSQPLHKGICPFSGSSALLWPIVMPNEAEKAVRKVLYDYPAFGTF</sequence>
<dbReference type="AlphaFoldDB" id="A0A4C1Z2Q0"/>
<accession>A0A4C1Z2Q0</accession>
<comment type="caution">
    <text evidence="1">The sequence shown here is derived from an EMBL/GenBank/DDBJ whole genome shotgun (WGS) entry which is preliminary data.</text>
</comment>
<reference evidence="1 2" key="1">
    <citation type="journal article" date="2019" name="Commun. Biol.">
        <title>The bagworm genome reveals a unique fibroin gene that provides high tensile strength.</title>
        <authorList>
            <person name="Kono N."/>
            <person name="Nakamura H."/>
            <person name="Ohtoshi R."/>
            <person name="Tomita M."/>
            <person name="Numata K."/>
            <person name="Arakawa K."/>
        </authorList>
    </citation>
    <scope>NUCLEOTIDE SEQUENCE [LARGE SCALE GENOMIC DNA]</scope>
</reference>
<protein>
    <submittedName>
        <fullName evidence="1">Uncharacterized protein</fullName>
    </submittedName>
</protein>
<dbReference type="EMBL" id="BGZK01001531">
    <property type="protein sequence ID" value="GBP81810.1"/>
    <property type="molecule type" value="Genomic_DNA"/>
</dbReference>
<evidence type="ECO:0000313" key="2">
    <source>
        <dbReference type="Proteomes" id="UP000299102"/>
    </source>
</evidence>
<keyword evidence="2" id="KW-1185">Reference proteome</keyword>
<proteinExistence type="predicted"/>
<organism evidence="1 2">
    <name type="scientific">Eumeta variegata</name>
    <name type="common">Bagworm moth</name>
    <name type="synonym">Eumeta japonica</name>
    <dbReference type="NCBI Taxonomy" id="151549"/>
    <lineage>
        <taxon>Eukaryota</taxon>
        <taxon>Metazoa</taxon>
        <taxon>Ecdysozoa</taxon>
        <taxon>Arthropoda</taxon>
        <taxon>Hexapoda</taxon>
        <taxon>Insecta</taxon>
        <taxon>Pterygota</taxon>
        <taxon>Neoptera</taxon>
        <taxon>Endopterygota</taxon>
        <taxon>Lepidoptera</taxon>
        <taxon>Glossata</taxon>
        <taxon>Ditrysia</taxon>
        <taxon>Tineoidea</taxon>
        <taxon>Psychidae</taxon>
        <taxon>Oiketicinae</taxon>
        <taxon>Eumeta</taxon>
    </lineage>
</organism>
<dbReference type="Proteomes" id="UP000299102">
    <property type="component" value="Unassembled WGS sequence"/>
</dbReference>
<gene>
    <name evidence="1" type="ORF">EVAR_64511_1</name>
</gene>